<comment type="caution">
    <text evidence="1">The sequence shown here is derived from an EMBL/GenBank/DDBJ whole genome shotgun (WGS) entry which is preliminary data.</text>
</comment>
<keyword evidence="2" id="KW-1185">Reference proteome</keyword>
<dbReference type="Proteomes" id="UP001501153">
    <property type="component" value="Unassembled WGS sequence"/>
</dbReference>
<reference evidence="2" key="1">
    <citation type="journal article" date="2019" name="Int. J. Syst. Evol. Microbiol.">
        <title>The Global Catalogue of Microorganisms (GCM) 10K type strain sequencing project: providing services to taxonomists for standard genome sequencing and annotation.</title>
        <authorList>
            <consortium name="The Broad Institute Genomics Platform"/>
            <consortium name="The Broad Institute Genome Sequencing Center for Infectious Disease"/>
            <person name="Wu L."/>
            <person name="Ma J."/>
        </authorList>
    </citation>
    <scope>NUCLEOTIDE SEQUENCE [LARGE SCALE GENOMIC DNA]</scope>
    <source>
        <strain evidence="2">JCM 17923</strain>
    </source>
</reference>
<sequence length="194" mass="21194">MLVLPPVGLVSLIGQGNRAAFDPDASSDAAEMLQQVLFQHDAKLHLTGLVKLPPDSSARKAIARNTLRTVALLESRRKATMAQPQPWLDSLLMTSQQRYCLVSCVWGFTRTPANRRAMVARDLGIGLLSMGMLVPVTPSASVRLGLFIYDAQTSAIVYHKANFPTEKDPLAQNGEIIYKELTGMLGKDFNLTAN</sequence>
<evidence type="ECO:0000313" key="1">
    <source>
        <dbReference type="EMBL" id="GAA4359026.1"/>
    </source>
</evidence>
<proteinExistence type="predicted"/>
<protein>
    <recommendedName>
        <fullName evidence="3">DUF1298 domain-containing protein</fullName>
    </recommendedName>
</protein>
<evidence type="ECO:0000313" key="2">
    <source>
        <dbReference type="Proteomes" id="UP001501153"/>
    </source>
</evidence>
<organism evidence="1 2">
    <name type="scientific">Hymenobacter saemangeumensis</name>
    <dbReference type="NCBI Taxonomy" id="1084522"/>
    <lineage>
        <taxon>Bacteria</taxon>
        <taxon>Pseudomonadati</taxon>
        <taxon>Bacteroidota</taxon>
        <taxon>Cytophagia</taxon>
        <taxon>Cytophagales</taxon>
        <taxon>Hymenobacteraceae</taxon>
        <taxon>Hymenobacter</taxon>
    </lineage>
</organism>
<name>A0ABP8IHL9_9BACT</name>
<gene>
    <name evidence="1" type="ORF">GCM10023185_25240</name>
</gene>
<evidence type="ECO:0008006" key="3">
    <source>
        <dbReference type="Google" id="ProtNLM"/>
    </source>
</evidence>
<accession>A0ABP8IHL9</accession>
<dbReference type="EMBL" id="BAABGZ010000028">
    <property type="protein sequence ID" value="GAA4359026.1"/>
    <property type="molecule type" value="Genomic_DNA"/>
</dbReference>